<comment type="caution">
    <text evidence="1">The sequence shown here is derived from an EMBL/GenBank/DDBJ whole genome shotgun (WGS) entry which is preliminary data.</text>
</comment>
<protein>
    <submittedName>
        <fullName evidence="1">Uncharacterized protein</fullName>
    </submittedName>
</protein>
<sequence>MILLFVLKFRFSTAAKCLRLRDLPSRKRSTFTESFFKLYLGKLRANNAYFSFEPSYYRILILLRIYIRFFLKIAFRKKK</sequence>
<proteinExistence type="predicted"/>
<organism evidence="1 2">
    <name type="scientific">Leptospira santarosai str. CBC1416</name>
    <dbReference type="NCBI Taxonomy" id="1193059"/>
    <lineage>
        <taxon>Bacteria</taxon>
        <taxon>Pseudomonadati</taxon>
        <taxon>Spirochaetota</taxon>
        <taxon>Spirochaetia</taxon>
        <taxon>Leptospirales</taxon>
        <taxon>Leptospiraceae</taxon>
        <taxon>Leptospira</taxon>
    </lineage>
</organism>
<accession>M6VW08</accession>
<dbReference type="Proteomes" id="UP000012149">
    <property type="component" value="Unassembled WGS sequence"/>
</dbReference>
<evidence type="ECO:0000313" key="1">
    <source>
        <dbReference type="EMBL" id="EMO57204.1"/>
    </source>
</evidence>
<evidence type="ECO:0000313" key="2">
    <source>
        <dbReference type="Proteomes" id="UP000012149"/>
    </source>
</evidence>
<reference evidence="1 2" key="1">
    <citation type="submission" date="2013-01" db="EMBL/GenBank/DDBJ databases">
        <authorList>
            <person name="Harkins D.M."/>
            <person name="Durkin A.S."/>
            <person name="Brinkac L.M."/>
            <person name="Haft D.H."/>
            <person name="Selengut J.D."/>
            <person name="Sanka R."/>
            <person name="DePew J."/>
            <person name="Purushe J."/>
            <person name="Matthias M.A."/>
            <person name="Vinetz J.M."/>
            <person name="Sutton G.G."/>
            <person name="Nierman W.C."/>
            <person name="Fouts D.E."/>
        </authorList>
    </citation>
    <scope>NUCLEOTIDE SEQUENCE [LARGE SCALE GENOMIC DNA]</scope>
    <source>
        <strain evidence="1 2">CBC1416</strain>
    </source>
</reference>
<name>M6VW08_9LEPT</name>
<dbReference type="AlphaFoldDB" id="M6VW08"/>
<dbReference type="EMBL" id="AKWE02000128">
    <property type="protein sequence ID" value="EMO57204.1"/>
    <property type="molecule type" value="Genomic_DNA"/>
</dbReference>
<gene>
    <name evidence="1" type="ORF">LEP1GSC161_0374</name>
</gene>